<name>A0ABN7SAI4_OIKDI</name>
<feature type="compositionally biased region" description="Acidic residues" evidence="1">
    <location>
        <begin position="194"/>
        <end position="214"/>
    </location>
</feature>
<feature type="compositionally biased region" description="Basic and acidic residues" evidence="1">
    <location>
        <begin position="145"/>
        <end position="174"/>
    </location>
</feature>
<evidence type="ECO:0000313" key="3">
    <source>
        <dbReference type="Proteomes" id="UP001158576"/>
    </source>
</evidence>
<gene>
    <name evidence="2" type="ORF">OKIOD_LOCUS6236</name>
</gene>
<evidence type="ECO:0000313" key="2">
    <source>
        <dbReference type="EMBL" id="CAG5096564.1"/>
    </source>
</evidence>
<sequence length="234" mass="26591">MPREQKFWDESESSDSDFQIASSETESATSSASEASESDTAESTDYDDSEASESNEASGSEEAEEDSEPARSCTNPSCVAEIEKLQEEVDGYFGHFRKYAYLMQLKEYIKELTEQNKRLHTLCTSDLMAQKREEALDELQSMLENSEKRRAEERKAAMKEISSLEKKIKEKRAQVESLPPKPAPGNASPIVISSDEDTPTEQESEEDYDTDEDYHNDPYSNYQRTLSEKVKQEN</sequence>
<feature type="region of interest" description="Disordered" evidence="1">
    <location>
        <begin position="142"/>
        <end position="234"/>
    </location>
</feature>
<dbReference type="Proteomes" id="UP001158576">
    <property type="component" value="Chromosome XSR"/>
</dbReference>
<feature type="compositionally biased region" description="Low complexity" evidence="1">
    <location>
        <begin position="21"/>
        <end position="35"/>
    </location>
</feature>
<reference evidence="2 3" key="1">
    <citation type="submission" date="2021-04" db="EMBL/GenBank/DDBJ databases">
        <authorList>
            <person name="Bliznina A."/>
        </authorList>
    </citation>
    <scope>NUCLEOTIDE SEQUENCE [LARGE SCALE GENOMIC DNA]</scope>
</reference>
<dbReference type="EMBL" id="OU015569">
    <property type="protein sequence ID" value="CAG5096564.1"/>
    <property type="molecule type" value="Genomic_DNA"/>
</dbReference>
<feature type="region of interest" description="Disordered" evidence="1">
    <location>
        <begin position="1"/>
        <end position="75"/>
    </location>
</feature>
<keyword evidence="3" id="KW-1185">Reference proteome</keyword>
<accession>A0ABN7SAI4</accession>
<evidence type="ECO:0000256" key="1">
    <source>
        <dbReference type="SAM" id="MobiDB-lite"/>
    </source>
</evidence>
<proteinExistence type="predicted"/>
<protein>
    <submittedName>
        <fullName evidence="2">Oidioi.mRNA.OKI2018_I69.XSR.g14678.t1.cds</fullName>
    </submittedName>
</protein>
<feature type="compositionally biased region" description="Acidic residues" evidence="1">
    <location>
        <begin position="36"/>
        <end position="67"/>
    </location>
</feature>
<organism evidence="2 3">
    <name type="scientific">Oikopleura dioica</name>
    <name type="common">Tunicate</name>
    <dbReference type="NCBI Taxonomy" id="34765"/>
    <lineage>
        <taxon>Eukaryota</taxon>
        <taxon>Metazoa</taxon>
        <taxon>Chordata</taxon>
        <taxon>Tunicata</taxon>
        <taxon>Appendicularia</taxon>
        <taxon>Copelata</taxon>
        <taxon>Oikopleuridae</taxon>
        <taxon>Oikopleura</taxon>
    </lineage>
</organism>